<dbReference type="Pfam" id="PF25796">
    <property type="entry name" value="BREX_BrxC_4th"/>
    <property type="match status" value="1"/>
</dbReference>
<name>A0A8D9VTI0_LIMRT</name>
<evidence type="ECO:0000259" key="3">
    <source>
        <dbReference type="Pfam" id="PF25792"/>
    </source>
</evidence>
<evidence type="ECO:0000259" key="2">
    <source>
        <dbReference type="Pfam" id="PF25791"/>
    </source>
</evidence>
<dbReference type="SUPFAM" id="SSF52540">
    <property type="entry name" value="P-loop containing nucleoside triphosphate hydrolases"/>
    <property type="match status" value="1"/>
</dbReference>
<dbReference type="InterPro" id="IPR058037">
    <property type="entry name" value="BREX_BrxC_helical"/>
</dbReference>
<evidence type="ECO:0000256" key="1">
    <source>
        <dbReference type="SAM" id="MobiDB-lite"/>
    </source>
</evidence>
<dbReference type="InterPro" id="IPR047679">
    <property type="entry name" value="BREX_BrxC"/>
</dbReference>
<sequence length="1221" mass="139085">MIIKDIFAKDINRNIRGVIKIGQEAETIKKQELEEYVVTDELQSHFKRFFSAYVNSINRPTDATGVWISGFFGSGKSHFLKILSYLLDNSMVAGKRPIDYFRDDSKIKDPDTIQLIEQSEQVPTDVVLFNIDAKADANAAADKSAILTVFLRVFNEKLGYDSNPSVANLERWLDDHGQYQAFKDAFYKASGSHWVDVRNSFSFIKNSVKEALVQSGSMTEGNAADYLSNMGNFTINPEEFAGMVKKYLDKKGNNHHIIFLADEVGQFIGDNGDRMLNLQTIVEQLQTQCAGQAWVVVTSQQQIDEVTANFTNQKREDLSKIQGRFNTMINMSSANANEVIQKRLLAKKPMASDQLAAIFEENHYNINNKINFSDQVSRKKYADDNDFITNYPFIPYQFDLLKDVLGAVRKHGAEGKHMSDGERSLLATFQAATVTYEDDKVGRLVPFSAFFRGMYEFLSHDHQVVFTNAEGNDAVCPNGNHDTLAMQVLEVLFMVKYLDNFPATLENITTLLIDGIFTDREDLTSKVKKALELLISQKYVQLNVETYEFLTDKEQDVNEAINSYEVDDTYIINKIGGYLIGDKYLSDRYVPKHMGNQYVFNFNIYIDGSAYGRSNNNQSLRIVTPLNPAGEEQYRMTAQSGSTVVLVLPDNNSYISNFRRAGQIEQYIQKSAGNFDNQEGAIRLGKMDERKKLEKAADRALLNDLNNSTIYVMNDILDDNTDITSRLSNAYQEVIDSSYRNLSYLTAIKDEKDVLHLLKGTGEEANTIIDDNQQAVQAVIDYLMMKTNQGMQALSMENIRDHFNEIPFGYNDEDIAWLVAKAFKDGKLKLAFNNAPISISDAANNAQLITGYLTKKQQVRKLTLQIVREVPGKQRKAARDFVKDILHKRSILADNDSTEQLAAKIVTTTKEKINELNGFDAFPQGPGKALIDQGVELLKPIANSGNNSERIYGLIDKHLDELEDWLEDMDDNGISDFYHSDTQKSVWRRSLDYMDRYNLAKGFIDSDNAVHKTAQTIKESLKKQNISRVIPQLEALNQDFATQFNNLVDKLYRQYQDKSENYLQLLEQRLADANFPEQTANKLQQRIQDTISRDNQIAEQKSNDGKYTELNDQIQLLKRDADQLQREIDETSQQIARDLRRKQELAEQATKHDSSERPHPIENISREVVHTKRVKTIKISDLEGQAWRITSDSDLDSYINQLKQSLQREIDLNDIVNVDFK</sequence>
<dbReference type="NCBIfam" id="NF033441">
    <property type="entry name" value="BREX_BrxC"/>
    <property type="match status" value="1"/>
</dbReference>
<dbReference type="InterPro" id="IPR027417">
    <property type="entry name" value="P-loop_NTPase"/>
</dbReference>
<reference evidence="5 6" key="1">
    <citation type="submission" date="2009-01" db="EMBL/GenBank/DDBJ databases">
        <authorList>
            <person name="Qin X."/>
            <person name="Bachman B."/>
            <person name="Battles P."/>
            <person name="Bell A."/>
            <person name="Bess C."/>
            <person name="Bickham C."/>
            <person name="Chaboub L."/>
            <person name="Chen D."/>
            <person name="Coyle M."/>
            <person name="Deiros D.R."/>
            <person name="Dinh H."/>
            <person name="Forbes L."/>
            <person name="Fowler G."/>
            <person name="Francisco L."/>
            <person name="Fu Q."/>
            <person name="Gubbala S."/>
            <person name="Hale W."/>
            <person name="Han Y."/>
            <person name="Hemphill L."/>
            <person name="Highlander S.K."/>
            <person name="Hirani K."/>
            <person name="Hogues M."/>
            <person name="Jackson L."/>
            <person name="Jakkamsetti A."/>
            <person name="Javaid M."/>
            <person name="Jiang H."/>
            <person name="Korchina V."/>
            <person name="Kovar C."/>
            <person name="Lara F."/>
            <person name="Lee S."/>
            <person name="Mata R."/>
            <person name="Mathew T."/>
            <person name="Moen C."/>
            <person name="Morales K."/>
            <person name="Munidasa M."/>
            <person name="Nazareth L."/>
            <person name="Ngo R."/>
            <person name="Nguyen L."/>
            <person name="Okwuonu G."/>
            <person name="Ongeri F."/>
            <person name="Patil S."/>
            <person name="Petrosino J."/>
            <person name="Pham C."/>
            <person name="Pham P."/>
            <person name="Pu L.-L."/>
            <person name="Puazo M."/>
            <person name="Raj R."/>
            <person name="Reid J."/>
            <person name="Rouhana J."/>
            <person name="Saada N."/>
            <person name="Shang Y."/>
            <person name="Simmons D."/>
            <person name="Thornton R."/>
            <person name="Warren J."/>
            <person name="Weissenberger G."/>
            <person name="Zhang J."/>
            <person name="Zhang L."/>
            <person name="Zhou C."/>
            <person name="Zhu D."/>
            <person name="Muzny D."/>
            <person name="Worley K."/>
            <person name="Gibbs R."/>
        </authorList>
    </citation>
    <scope>NUCLEOTIDE SEQUENCE [LARGE SCALE GENOMIC DNA]</scope>
    <source>
        <strain evidence="5 6">CF48-3A</strain>
    </source>
</reference>
<dbReference type="Pfam" id="PF25792">
    <property type="entry name" value="BREX_BrxC_helical"/>
    <property type="match status" value="1"/>
</dbReference>
<feature type="domain" description="Probable ATP-binding protein BrxC winged helix-turn-helix" evidence="2">
    <location>
        <begin position="744"/>
        <end position="864"/>
    </location>
</feature>
<feature type="domain" description="Probable ATP-binding protein BrxC 4th six-stranded beta-sheet" evidence="4">
    <location>
        <begin position="565"/>
        <end position="733"/>
    </location>
</feature>
<feature type="region of interest" description="Disordered" evidence="1">
    <location>
        <begin position="1139"/>
        <end position="1161"/>
    </location>
</feature>
<accession>A0A8D9VTI0</accession>
<dbReference type="EMBL" id="ACHG01000147">
    <property type="protein sequence ID" value="EEI65278.1"/>
    <property type="molecule type" value="Genomic_DNA"/>
</dbReference>
<feature type="domain" description="Probable ATP-binding protein BrxC alpha-helical" evidence="3">
    <location>
        <begin position="874"/>
        <end position="998"/>
    </location>
</feature>
<proteinExistence type="predicted"/>
<dbReference type="AlphaFoldDB" id="A0A8D9VTI0"/>
<dbReference type="InterPro" id="IPR058036">
    <property type="entry name" value="BREX_BrxC_4th"/>
</dbReference>
<comment type="caution">
    <text evidence="5">The sequence shown here is derived from an EMBL/GenBank/DDBJ whole genome shotgun (WGS) entry which is preliminary data.</text>
</comment>
<evidence type="ECO:0000313" key="6">
    <source>
        <dbReference type="Proteomes" id="UP000003419"/>
    </source>
</evidence>
<protein>
    <submittedName>
        <fullName evidence="5">Putative phage tail component domain protein</fullName>
    </submittedName>
</protein>
<organism evidence="5 6">
    <name type="scientific">Limosilactobacillus reuteri CF48-3A</name>
    <dbReference type="NCBI Taxonomy" id="525341"/>
    <lineage>
        <taxon>Bacteria</taxon>
        <taxon>Bacillati</taxon>
        <taxon>Bacillota</taxon>
        <taxon>Bacilli</taxon>
        <taxon>Lactobacillales</taxon>
        <taxon>Lactobacillaceae</taxon>
        <taxon>Limosilactobacillus</taxon>
    </lineage>
</organism>
<dbReference type="Pfam" id="PF25791">
    <property type="entry name" value="WHD_BREX_BrxC"/>
    <property type="match status" value="1"/>
</dbReference>
<gene>
    <name evidence="5" type="ORF">HMPREF0534_1403</name>
</gene>
<evidence type="ECO:0000313" key="5">
    <source>
        <dbReference type="EMBL" id="EEI65278.1"/>
    </source>
</evidence>
<dbReference type="InterPro" id="IPR058038">
    <property type="entry name" value="BREX_BrxC_wHTH"/>
</dbReference>
<evidence type="ECO:0000259" key="4">
    <source>
        <dbReference type="Pfam" id="PF25796"/>
    </source>
</evidence>
<dbReference type="RefSeq" id="WP_003671433.1">
    <property type="nucleotide sequence ID" value="NZ_GG693671.1"/>
</dbReference>
<dbReference type="Proteomes" id="UP000003419">
    <property type="component" value="Unassembled WGS sequence"/>
</dbReference>